<reference evidence="3 4" key="1">
    <citation type="journal article" date="2007" name="Nature">
        <title>Evolution of genes and genomes on the Drosophila phylogeny.</title>
        <authorList>
            <consortium name="Drosophila 12 Genomes Consortium"/>
            <person name="Clark A.G."/>
            <person name="Eisen M.B."/>
            <person name="Smith D.R."/>
            <person name="Bergman C.M."/>
            <person name="Oliver B."/>
            <person name="Markow T.A."/>
            <person name="Kaufman T.C."/>
            <person name="Kellis M."/>
            <person name="Gelbart W."/>
            <person name="Iyer V.N."/>
            <person name="Pollard D.A."/>
            <person name="Sackton T.B."/>
            <person name="Larracuente A.M."/>
            <person name="Singh N.D."/>
            <person name="Abad J.P."/>
            <person name="Abt D.N."/>
            <person name="Adryan B."/>
            <person name="Aguade M."/>
            <person name="Akashi H."/>
            <person name="Anderson W.W."/>
            <person name="Aquadro C.F."/>
            <person name="Ardell D.H."/>
            <person name="Arguello R."/>
            <person name="Artieri C.G."/>
            <person name="Barbash D.A."/>
            <person name="Barker D."/>
            <person name="Barsanti P."/>
            <person name="Batterham P."/>
            <person name="Batzoglou S."/>
            <person name="Begun D."/>
            <person name="Bhutkar A."/>
            <person name="Blanco E."/>
            <person name="Bosak S.A."/>
            <person name="Bradley R.K."/>
            <person name="Brand A.D."/>
            <person name="Brent M.R."/>
            <person name="Brooks A.N."/>
            <person name="Brown R.H."/>
            <person name="Butlin R.K."/>
            <person name="Caggese C."/>
            <person name="Calvi B.R."/>
            <person name="Bernardo de Carvalho A."/>
            <person name="Caspi A."/>
            <person name="Castrezana S."/>
            <person name="Celniker S.E."/>
            <person name="Chang J.L."/>
            <person name="Chapple C."/>
            <person name="Chatterji S."/>
            <person name="Chinwalla A."/>
            <person name="Civetta A."/>
            <person name="Clifton S.W."/>
            <person name="Comeron J.M."/>
            <person name="Costello J.C."/>
            <person name="Coyne J.A."/>
            <person name="Daub J."/>
            <person name="David R.G."/>
            <person name="Delcher A.L."/>
            <person name="Delehaunty K."/>
            <person name="Do C.B."/>
            <person name="Ebling H."/>
            <person name="Edwards K."/>
            <person name="Eickbush T."/>
            <person name="Evans J.D."/>
            <person name="Filipski A."/>
            <person name="Findeiss S."/>
            <person name="Freyhult E."/>
            <person name="Fulton L."/>
            <person name="Fulton R."/>
            <person name="Garcia A.C."/>
            <person name="Gardiner A."/>
            <person name="Garfield D.A."/>
            <person name="Garvin B.E."/>
            <person name="Gibson G."/>
            <person name="Gilbert D."/>
            <person name="Gnerre S."/>
            <person name="Godfrey J."/>
            <person name="Good R."/>
            <person name="Gotea V."/>
            <person name="Gravely B."/>
            <person name="Greenberg A.J."/>
            <person name="Griffiths-Jones S."/>
            <person name="Gross S."/>
            <person name="Guigo R."/>
            <person name="Gustafson E.A."/>
            <person name="Haerty W."/>
            <person name="Hahn M.W."/>
            <person name="Halligan D.L."/>
            <person name="Halpern A.L."/>
            <person name="Halter G.M."/>
            <person name="Han M.V."/>
            <person name="Heger A."/>
            <person name="Hillier L."/>
            <person name="Hinrichs A.S."/>
            <person name="Holmes I."/>
            <person name="Hoskins R.A."/>
            <person name="Hubisz M.J."/>
            <person name="Hultmark D."/>
            <person name="Huntley M.A."/>
            <person name="Jaffe D.B."/>
            <person name="Jagadeeshan S."/>
            <person name="Jeck W.R."/>
            <person name="Johnson J."/>
            <person name="Jones C.D."/>
            <person name="Jordan W.C."/>
            <person name="Karpen G.H."/>
            <person name="Kataoka E."/>
            <person name="Keightley P.D."/>
            <person name="Kheradpour P."/>
            <person name="Kirkness E.F."/>
            <person name="Koerich L.B."/>
            <person name="Kristiansen K."/>
            <person name="Kudrna D."/>
            <person name="Kulathinal R.J."/>
            <person name="Kumar S."/>
            <person name="Kwok R."/>
            <person name="Lander E."/>
            <person name="Langley C.H."/>
            <person name="Lapoint R."/>
            <person name="Lazzaro B.P."/>
            <person name="Lee S.J."/>
            <person name="Levesque L."/>
            <person name="Li R."/>
            <person name="Lin C.F."/>
            <person name="Lin M.F."/>
            <person name="Lindblad-Toh K."/>
            <person name="Llopart A."/>
            <person name="Long M."/>
            <person name="Low L."/>
            <person name="Lozovsky E."/>
            <person name="Lu J."/>
            <person name="Luo M."/>
            <person name="Machado C.A."/>
            <person name="Makalowski W."/>
            <person name="Marzo M."/>
            <person name="Matsuda M."/>
            <person name="Matzkin L."/>
            <person name="McAllister B."/>
            <person name="McBride C.S."/>
            <person name="McKernan B."/>
            <person name="McKernan K."/>
            <person name="Mendez-Lago M."/>
            <person name="Minx P."/>
            <person name="Mollenhauer M.U."/>
            <person name="Montooth K."/>
            <person name="Mount S.M."/>
            <person name="Mu X."/>
            <person name="Myers E."/>
            <person name="Negre B."/>
            <person name="Newfeld S."/>
            <person name="Nielsen R."/>
            <person name="Noor M.A."/>
            <person name="O'Grady P."/>
            <person name="Pachter L."/>
            <person name="Papaceit M."/>
            <person name="Parisi M.J."/>
            <person name="Parisi M."/>
            <person name="Parts L."/>
            <person name="Pedersen J.S."/>
            <person name="Pesole G."/>
            <person name="Phillippy A.M."/>
            <person name="Ponting C.P."/>
            <person name="Pop M."/>
            <person name="Porcelli D."/>
            <person name="Powell J.R."/>
            <person name="Prohaska S."/>
            <person name="Pruitt K."/>
            <person name="Puig M."/>
            <person name="Quesneville H."/>
            <person name="Ram K.R."/>
            <person name="Rand D."/>
            <person name="Rasmussen M.D."/>
            <person name="Reed L.K."/>
            <person name="Reenan R."/>
            <person name="Reily A."/>
            <person name="Remington K.A."/>
            <person name="Rieger T.T."/>
            <person name="Ritchie M.G."/>
            <person name="Robin C."/>
            <person name="Rogers Y.H."/>
            <person name="Rohde C."/>
            <person name="Rozas J."/>
            <person name="Rubenfield M.J."/>
            <person name="Ruiz A."/>
            <person name="Russo S."/>
            <person name="Salzberg S.L."/>
            <person name="Sanchez-Gracia A."/>
            <person name="Saranga D.J."/>
            <person name="Sato H."/>
            <person name="Schaeffer S.W."/>
            <person name="Schatz M.C."/>
            <person name="Schlenke T."/>
            <person name="Schwartz R."/>
            <person name="Segarra C."/>
            <person name="Singh R.S."/>
            <person name="Sirot L."/>
            <person name="Sirota M."/>
            <person name="Sisneros N.B."/>
            <person name="Smith C.D."/>
            <person name="Smith T.F."/>
            <person name="Spieth J."/>
            <person name="Stage D.E."/>
            <person name="Stark A."/>
            <person name="Stephan W."/>
            <person name="Strausberg R.L."/>
            <person name="Strempel S."/>
            <person name="Sturgill D."/>
            <person name="Sutton G."/>
            <person name="Sutton G.G."/>
            <person name="Tao W."/>
            <person name="Teichmann S."/>
            <person name="Tobari Y.N."/>
            <person name="Tomimura Y."/>
            <person name="Tsolas J.M."/>
            <person name="Valente V.L."/>
            <person name="Venter E."/>
            <person name="Venter J.C."/>
            <person name="Vicario S."/>
            <person name="Vieira F.G."/>
            <person name="Vilella A.J."/>
            <person name="Villasante A."/>
            <person name="Walenz B."/>
            <person name="Wang J."/>
            <person name="Wasserman M."/>
            <person name="Watts T."/>
            <person name="Wilson D."/>
            <person name="Wilson R.K."/>
            <person name="Wing R.A."/>
            <person name="Wolfner M.F."/>
            <person name="Wong A."/>
            <person name="Wong G.K."/>
            <person name="Wu C.I."/>
            <person name="Wu G."/>
            <person name="Yamamoto D."/>
            <person name="Yang H.P."/>
            <person name="Yang S.P."/>
            <person name="Yorke J.A."/>
            <person name="Yoshida K."/>
            <person name="Zdobnov E."/>
            <person name="Zhang P."/>
            <person name="Zhang Y."/>
            <person name="Zimin A.V."/>
            <person name="Baldwin J."/>
            <person name="Abdouelleil A."/>
            <person name="Abdulkadir J."/>
            <person name="Abebe A."/>
            <person name="Abera B."/>
            <person name="Abreu J."/>
            <person name="Acer S.C."/>
            <person name="Aftuck L."/>
            <person name="Alexander A."/>
            <person name="An P."/>
            <person name="Anderson E."/>
            <person name="Anderson S."/>
            <person name="Arachi H."/>
            <person name="Azer M."/>
            <person name="Bachantsang P."/>
            <person name="Barry A."/>
            <person name="Bayul T."/>
            <person name="Berlin A."/>
            <person name="Bessette D."/>
            <person name="Bloom T."/>
            <person name="Blye J."/>
            <person name="Boguslavskiy L."/>
            <person name="Bonnet C."/>
            <person name="Boukhgalter B."/>
            <person name="Bourzgui I."/>
            <person name="Brown A."/>
            <person name="Cahill P."/>
            <person name="Channer S."/>
            <person name="Cheshatsang Y."/>
            <person name="Chuda L."/>
            <person name="Citroen M."/>
            <person name="Collymore A."/>
            <person name="Cooke P."/>
            <person name="Costello M."/>
            <person name="D'Aco K."/>
            <person name="Daza R."/>
            <person name="De Haan G."/>
            <person name="DeGray S."/>
            <person name="DeMaso C."/>
            <person name="Dhargay N."/>
            <person name="Dooley K."/>
            <person name="Dooley E."/>
            <person name="Doricent M."/>
            <person name="Dorje P."/>
            <person name="Dorjee K."/>
            <person name="Dupes A."/>
            <person name="Elong R."/>
            <person name="Falk J."/>
            <person name="Farina A."/>
            <person name="Faro S."/>
            <person name="Ferguson D."/>
            <person name="Fisher S."/>
            <person name="Foley C.D."/>
            <person name="Franke A."/>
            <person name="Friedrich D."/>
            <person name="Gadbois L."/>
            <person name="Gearin G."/>
            <person name="Gearin C.R."/>
            <person name="Giannoukos G."/>
            <person name="Goode T."/>
            <person name="Graham J."/>
            <person name="Grandbois E."/>
            <person name="Grewal S."/>
            <person name="Gyaltsen K."/>
            <person name="Hafez N."/>
            <person name="Hagos B."/>
            <person name="Hall J."/>
            <person name="Henson C."/>
            <person name="Hollinger A."/>
            <person name="Honan T."/>
            <person name="Huard M.D."/>
            <person name="Hughes L."/>
            <person name="Hurhula B."/>
            <person name="Husby M.E."/>
            <person name="Kamat A."/>
            <person name="Kanga B."/>
            <person name="Kashin S."/>
            <person name="Khazanovich D."/>
            <person name="Kisner P."/>
            <person name="Lance K."/>
            <person name="Lara M."/>
            <person name="Lee W."/>
            <person name="Lennon N."/>
            <person name="Letendre F."/>
            <person name="LeVine R."/>
            <person name="Lipovsky A."/>
            <person name="Liu X."/>
            <person name="Liu J."/>
            <person name="Liu S."/>
            <person name="Lokyitsang T."/>
            <person name="Lokyitsang Y."/>
            <person name="Lubonja R."/>
            <person name="Lui A."/>
            <person name="MacDonald P."/>
            <person name="Magnisalis V."/>
            <person name="Maru K."/>
            <person name="Matthews C."/>
            <person name="McCusker W."/>
            <person name="McDonough S."/>
            <person name="Mehta T."/>
            <person name="Meldrim J."/>
            <person name="Meneus L."/>
            <person name="Mihai O."/>
            <person name="Mihalev A."/>
            <person name="Mihova T."/>
            <person name="Mittelman R."/>
            <person name="Mlenga V."/>
            <person name="Montmayeur A."/>
            <person name="Mulrain L."/>
            <person name="Navidi A."/>
            <person name="Naylor J."/>
            <person name="Negash T."/>
            <person name="Nguyen T."/>
            <person name="Nguyen N."/>
            <person name="Nicol R."/>
            <person name="Norbu C."/>
            <person name="Norbu N."/>
            <person name="Novod N."/>
            <person name="O'Neill B."/>
            <person name="Osman S."/>
            <person name="Markiewicz E."/>
            <person name="Oyono O.L."/>
            <person name="Patti C."/>
            <person name="Phunkhang P."/>
            <person name="Pierre F."/>
            <person name="Priest M."/>
            <person name="Raghuraman S."/>
            <person name="Rege F."/>
            <person name="Reyes R."/>
            <person name="Rise C."/>
            <person name="Rogov P."/>
            <person name="Ross K."/>
            <person name="Ryan E."/>
            <person name="Settipalli S."/>
            <person name="Shea T."/>
            <person name="Sherpa N."/>
            <person name="Shi L."/>
            <person name="Shih D."/>
            <person name="Sparrow T."/>
            <person name="Spaulding J."/>
            <person name="Stalker J."/>
            <person name="Stange-Thomann N."/>
            <person name="Stavropoulos S."/>
            <person name="Stone C."/>
            <person name="Strader C."/>
            <person name="Tesfaye S."/>
            <person name="Thomson T."/>
            <person name="Thoulutsang Y."/>
            <person name="Thoulutsang D."/>
            <person name="Topham K."/>
            <person name="Topping I."/>
            <person name="Tsamla T."/>
            <person name="Vassiliev H."/>
            <person name="Vo A."/>
            <person name="Wangchuk T."/>
            <person name="Wangdi T."/>
            <person name="Weiand M."/>
            <person name="Wilkinson J."/>
            <person name="Wilson A."/>
            <person name="Yadav S."/>
            <person name="Young G."/>
            <person name="Yu Q."/>
            <person name="Zembek L."/>
            <person name="Zhong D."/>
            <person name="Zimmer A."/>
            <person name="Zwirko Z."/>
            <person name="Jaffe D.B."/>
            <person name="Alvarez P."/>
            <person name="Brockman W."/>
            <person name="Butler J."/>
            <person name="Chin C."/>
            <person name="Gnerre S."/>
            <person name="Grabherr M."/>
            <person name="Kleber M."/>
            <person name="Mauceli E."/>
            <person name="MacCallum I."/>
        </authorList>
    </citation>
    <scope>NUCLEOTIDE SEQUENCE [LARGE SCALE GENOMIC DNA]</scope>
    <source>
        <strain evidence="4">MSH-3 / Tucson 14011-0111.49</strain>
    </source>
</reference>
<dbReference type="Pfam" id="PF02995">
    <property type="entry name" value="DUF229"/>
    <property type="match status" value="2"/>
</dbReference>
<dbReference type="FunFam" id="3.40.720.10:FF:000017">
    <property type="entry name" value="Predicted protein"/>
    <property type="match status" value="1"/>
</dbReference>
<keyword evidence="4" id="KW-1185">Reference proteome</keyword>
<feature type="coiled-coil region" evidence="1">
    <location>
        <begin position="1145"/>
        <end position="1172"/>
    </location>
</feature>
<dbReference type="OMA" id="INESRAC"/>
<organism evidence="4">
    <name type="scientific">Drosophila persimilis</name>
    <name type="common">Fruit fly</name>
    <dbReference type="NCBI Taxonomy" id="7234"/>
    <lineage>
        <taxon>Eukaryota</taxon>
        <taxon>Metazoa</taxon>
        <taxon>Ecdysozoa</taxon>
        <taxon>Arthropoda</taxon>
        <taxon>Hexapoda</taxon>
        <taxon>Insecta</taxon>
        <taxon>Pterygota</taxon>
        <taxon>Neoptera</taxon>
        <taxon>Endopterygota</taxon>
        <taxon>Diptera</taxon>
        <taxon>Brachycera</taxon>
        <taxon>Muscomorpha</taxon>
        <taxon>Ephydroidea</taxon>
        <taxon>Drosophilidae</taxon>
        <taxon>Drosophila</taxon>
        <taxon>Sophophora</taxon>
    </lineage>
</organism>
<protein>
    <submittedName>
        <fullName evidence="3">GL25547</fullName>
    </submittedName>
</protein>
<dbReference type="EMBL" id="CH479184">
    <property type="protein sequence ID" value="EDW37392.1"/>
    <property type="molecule type" value="Genomic_DNA"/>
</dbReference>
<feature type="chain" id="PRO_5002803837" evidence="2">
    <location>
        <begin position="19"/>
        <end position="1220"/>
    </location>
</feature>
<proteinExistence type="predicted"/>
<dbReference type="HOGENOM" id="CLU_260043_0_0_1"/>
<keyword evidence="2" id="KW-0732">Signal</keyword>
<keyword evidence="1" id="KW-0175">Coiled coil</keyword>
<dbReference type="SUPFAM" id="SSF53649">
    <property type="entry name" value="Alkaline phosphatase-like"/>
    <property type="match status" value="2"/>
</dbReference>
<dbReference type="InterPro" id="IPR017850">
    <property type="entry name" value="Alkaline_phosphatase_core_sf"/>
</dbReference>
<dbReference type="eggNOG" id="ENOG502QRYZ">
    <property type="taxonomic scope" value="Eukaryota"/>
</dbReference>
<dbReference type="AlphaFoldDB" id="B4GJ78"/>
<name>B4GJ78_DROPE</name>
<dbReference type="GO" id="GO:0005615">
    <property type="term" value="C:extracellular space"/>
    <property type="evidence" value="ECO:0007669"/>
    <property type="project" value="TreeGrafter"/>
</dbReference>
<dbReference type="CDD" id="cd16021">
    <property type="entry name" value="ALP_like"/>
    <property type="match status" value="1"/>
</dbReference>
<dbReference type="PANTHER" id="PTHR10974">
    <property type="entry name" value="FI08016P-RELATED"/>
    <property type="match status" value="1"/>
</dbReference>
<evidence type="ECO:0000313" key="4">
    <source>
        <dbReference type="Proteomes" id="UP000008744"/>
    </source>
</evidence>
<dbReference type="Gene3D" id="3.40.720.10">
    <property type="entry name" value="Alkaline Phosphatase, subunit A"/>
    <property type="match status" value="2"/>
</dbReference>
<sequence length="1220" mass="141717">MTRWTLLKLILALPLIFAVDKIKAPRKESPPQKENGNNYYIETSECRILNTQQMSKNATNSIKDDDYEKCSQDDDLITTDFHDEHQRYVMLINDLVSQLIVEYNCSYREIGRRKNIGLKKVPFQNGYVVPHNVESMTVTCSNSLGEVLQTRTLALVQPRRGRQPPISKCRKPNVIMMGIGSISRTIFRQNFPEFSKRLQMEGWYEMQGYGRVDKGLMPNLMAILSGYIPQTWQNIGCHSKKQGCLETLPLIWNHFKQRGYLTAYAEDVSYQNVFNFEKSSLDYYAKGIDTKVPTDCIGRMMNIRYVYEFCQQFLERHMTTESQQPLFGLFRTNSSSYDLFADGTILEPFIMEYFLSFIELGLFKESIVIIFSDEGQGSSHEETLPMLFIWLPPWFRAEHPEAVQALQINSQRLTSPYDLHLTLQYILELGEKWPHAVEELEDCPKCQTLLAPINESRACPDAGISDETCPCGIYKSLATRHTEHLPLGTLLVRSINDYLHHRNLQEFCCNFTLKSVSAVSMRVEERQSSSYINTYRVTFSVNRQLYDRTNSNHPEFSGSIRYNHKLKTMDYLNDQLLRKKPIQDVHDIVRSSYDHLRHLHILYVSQSAVNLTLRTLERKPKDMTYTCGYRRITTNPMGLYINGSINRAVETPFHDTYIVPEDVMGLIAICKDSRGDVLQVQPFTFVQSIHQSSNQQPKSHRRPSVIMFGFNGMTPNDFRSTLDDMPGLKSNREGWFEMQNYKRMGENSYINLMALISGYSPSAVHNLQSASDMDAMPFIWKQYKEKGYLTAYAEDLTLIRKFAFEFGEQPVDYYLRPFMRGIADSLHLRNRSTEYHGLGRRLYVDYVYDYCQQLLERYLNHTQPFFGLFWTSNFVTEQNRPKREPTLMDYIKRFEQLGLFSEAIVIFFSDHVCHPMLFVWLPSWVRLQYPDISVALAINTQRMTSPHDLYLTLQDILNLGTKVAAHLLQPEGCPTCLTLFKEIPTNRTCHEAGRSENYCDCASSMELLQEETEMLPLGWLLVDSLNNYLRSRNLINRCEAFSLQKVESIHQHSSSLKSSTIKYRVRFTTQPKAARFLATVLYNHDTNQLVNVSVPTFGRLLRYTHQSKCVKDGNDKKFCVCKSLPKKKKKRRILRRRKNKPDAKKQKLLKSMDSLMKKVEKIEKLNALSRQQIKVEMRKLKEGILTSTTAPEWITYLEPSTTPMSDVIETHVNFPLTLNF</sequence>
<dbReference type="Proteomes" id="UP000008744">
    <property type="component" value="Unassembled WGS sequence"/>
</dbReference>
<dbReference type="InterPro" id="IPR004245">
    <property type="entry name" value="DUF229"/>
</dbReference>
<dbReference type="PANTHER" id="PTHR10974:SF9">
    <property type="entry name" value="DUF229 DOMAIN CONTAINING PROTEIN-RELATED"/>
    <property type="match status" value="1"/>
</dbReference>
<evidence type="ECO:0000313" key="3">
    <source>
        <dbReference type="EMBL" id="EDW37392.1"/>
    </source>
</evidence>
<feature type="signal peptide" evidence="2">
    <location>
        <begin position="1"/>
        <end position="18"/>
    </location>
</feature>
<dbReference type="OrthoDB" id="7860600at2759"/>
<evidence type="ECO:0000256" key="2">
    <source>
        <dbReference type="SAM" id="SignalP"/>
    </source>
</evidence>
<gene>
    <name evidence="3" type="primary">Dper\GL25547</name>
    <name evidence="3" type="ORF">Dper_GL25547</name>
</gene>
<accession>B4GJ78</accession>
<evidence type="ECO:0000256" key="1">
    <source>
        <dbReference type="SAM" id="Coils"/>
    </source>
</evidence>